<keyword evidence="1" id="KW-0812">Transmembrane</keyword>
<protein>
    <submittedName>
        <fullName evidence="2">Uncharacterized protein</fullName>
    </submittedName>
</protein>
<evidence type="ECO:0000313" key="2">
    <source>
        <dbReference type="EMBL" id="OGM20868.1"/>
    </source>
</evidence>
<feature type="transmembrane region" description="Helical" evidence="1">
    <location>
        <begin position="54"/>
        <end position="72"/>
    </location>
</feature>
<accession>A0A1F7Y2F7</accession>
<gene>
    <name evidence="2" type="ORF">A2714_00395</name>
</gene>
<keyword evidence="1" id="KW-1133">Transmembrane helix</keyword>
<comment type="caution">
    <text evidence="2">The sequence shown here is derived from an EMBL/GenBank/DDBJ whole genome shotgun (WGS) entry which is preliminary data.</text>
</comment>
<proteinExistence type="predicted"/>
<dbReference type="EMBL" id="MGGE01000032">
    <property type="protein sequence ID" value="OGM20868.1"/>
    <property type="molecule type" value="Genomic_DNA"/>
</dbReference>
<name>A0A1F7Y2F7_9BACT</name>
<organism evidence="2 3">
    <name type="scientific">Candidatus Woesebacteria bacterium RIFCSPHIGHO2_01_FULL_38_9</name>
    <dbReference type="NCBI Taxonomy" id="1802492"/>
    <lineage>
        <taxon>Bacteria</taxon>
        <taxon>Candidatus Woeseibacteriota</taxon>
    </lineage>
</organism>
<feature type="transmembrane region" description="Helical" evidence="1">
    <location>
        <begin position="78"/>
        <end position="97"/>
    </location>
</feature>
<dbReference type="AlphaFoldDB" id="A0A1F7Y2F7"/>
<reference evidence="2 3" key="1">
    <citation type="journal article" date="2016" name="Nat. Commun.">
        <title>Thousands of microbial genomes shed light on interconnected biogeochemical processes in an aquifer system.</title>
        <authorList>
            <person name="Anantharaman K."/>
            <person name="Brown C.T."/>
            <person name="Hug L.A."/>
            <person name="Sharon I."/>
            <person name="Castelle C.J."/>
            <person name="Probst A.J."/>
            <person name="Thomas B.C."/>
            <person name="Singh A."/>
            <person name="Wilkins M.J."/>
            <person name="Karaoz U."/>
            <person name="Brodie E.L."/>
            <person name="Williams K.H."/>
            <person name="Hubbard S.S."/>
            <person name="Banfield J.F."/>
        </authorList>
    </citation>
    <scope>NUCLEOTIDE SEQUENCE [LARGE SCALE GENOMIC DNA]</scope>
</reference>
<dbReference type="Proteomes" id="UP000178419">
    <property type="component" value="Unassembled WGS sequence"/>
</dbReference>
<sequence length="109" mass="12631">MTDIPGTGKPSFEVEKKKMGSITPMAVVNVNEMKKPKAEKPMPNDYLWYNQFKYWLFFGILFGAVFLLLALLNLRFLILAPLGPLVAVVSWKVSRIVRRYDEKTKNFFK</sequence>
<evidence type="ECO:0000256" key="1">
    <source>
        <dbReference type="SAM" id="Phobius"/>
    </source>
</evidence>
<evidence type="ECO:0000313" key="3">
    <source>
        <dbReference type="Proteomes" id="UP000178419"/>
    </source>
</evidence>
<keyword evidence="1" id="KW-0472">Membrane</keyword>